<comment type="subcellular location">
    <subcellularLocation>
        <location evidence="2">Cytoplasm</location>
    </subcellularLocation>
</comment>
<evidence type="ECO:0000256" key="2">
    <source>
        <dbReference type="RuleBase" id="RU363013"/>
    </source>
</evidence>
<dbReference type="UniPathway" id="UPA00138"/>
<comment type="similarity">
    <text evidence="2">Belongs to the triosephosphate isomerase family.</text>
</comment>
<comment type="subunit">
    <text evidence="2">Homodimer.</text>
</comment>
<dbReference type="GO" id="GO:0006094">
    <property type="term" value="P:gluconeogenesis"/>
    <property type="evidence" value="ECO:0007669"/>
    <property type="project" value="UniProtKB-UniPathway"/>
</dbReference>
<dbReference type="PANTHER" id="PTHR21139">
    <property type="entry name" value="TRIOSEPHOSPHATE ISOMERASE"/>
    <property type="match status" value="1"/>
</dbReference>
<dbReference type="GO" id="GO:0005829">
    <property type="term" value="C:cytosol"/>
    <property type="evidence" value="ECO:0007669"/>
    <property type="project" value="TreeGrafter"/>
</dbReference>
<evidence type="ECO:0000256" key="1">
    <source>
        <dbReference type="ARBA" id="ARBA00023235"/>
    </source>
</evidence>
<dbReference type="PANTHER" id="PTHR21139:SF2">
    <property type="entry name" value="TRIOSEPHOSPHATE ISOMERASE"/>
    <property type="match status" value="1"/>
</dbReference>
<comment type="caution">
    <text evidence="3">The sequence shown here is derived from an EMBL/GenBank/DDBJ whole genome shotgun (WGS) entry which is preliminary data.</text>
</comment>
<reference evidence="4" key="1">
    <citation type="submission" date="2017-09" db="EMBL/GenBank/DDBJ databases">
        <title>Depth-based differentiation of microbial function through sediment-hosted aquifers and enrichment of novel symbionts in the deep terrestrial subsurface.</title>
        <authorList>
            <person name="Probst A.J."/>
            <person name="Ladd B."/>
            <person name="Jarett J.K."/>
            <person name="Geller-Mcgrath D.E."/>
            <person name="Sieber C.M.K."/>
            <person name="Emerson J.B."/>
            <person name="Anantharaman K."/>
            <person name="Thomas B.C."/>
            <person name="Malmstrom R."/>
            <person name="Stieglmeier M."/>
            <person name="Klingl A."/>
            <person name="Woyke T."/>
            <person name="Ryan C.M."/>
            <person name="Banfield J.F."/>
        </authorList>
    </citation>
    <scope>NUCLEOTIDE SEQUENCE [LARGE SCALE GENOMIC DNA]</scope>
</reference>
<protein>
    <recommendedName>
        <fullName evidence="2">Triosephosphate isomerase</fullName>
        <ecNumber evidence="2">5.3.1.1</ecNumber>
    </recommendedName>
</protein>
<comment type="pathway">
    <text evidence="2">Carbohydrate biosynthesis; gluconeogenesis.</text>
</comment>
<dbReference type="GO" id="GO:0006096">
    <property type="term" value="P:glycolytic process"/>
    <property type="evidence" value="ECO:0007669"/>
    <property type="project" value="UniProtKB-UniPathway"/>
</dbReference>
<dbReference type="PROSITE" id="PS51440">
    <property type="entry name" value="TIM_2"/>
    <property type="match status" value="1"/>
</dbReference>
<sequence length="228" mass="24944">MLVIANWKLNHTLLSVSSWLDEVFATLLDLSVTKVALAPSFTELAYVYQELLTEGLDQEVFVYAQNVSGFEDGQYTGEVSAKQLAEQFVSGAIIGHSERRRLFGETDADVAEKITRCLKHDIVPIVAISSIQQIENIADLVDITRITVAYEPLGAIGSGNPANPKTVSAFLGELDEKYQPESMIYGGSVSAHDVESFLEIDNISGFLVGTASVEPSHFVDLLKAIERY</sequence>
<dbReference type="UniPathway" id="UPA00109">
    <property type="reaction ID" value="UER00189"/>
</dbReference>
<keyword evidence="1 2" id="KW-0413">Isomerase</keyword>
<organism evidence="3 4">
    <name type="scientific">candidate division WWE3 bacterium CG_4_10_14_0_2_um_filter_41_14</name>
    <dbReference type="NCBI Taxonomy" id="1975072"/>
    <lineage>
        <taxon>Bacteria</taxon>
        <taxon>Katanobacteria</taxon>
    </lineage>
</organism>
<dbReference type="SUPFAM" id="SSF51351">
    <property type="entry name" value="Triosephosphate isomerase (TIM)"/>
    <property type="match status" value="1"/>
</dbReference>
<keyword evidence="2" id="KW-0963">Cytoplasm</keyword>
<dbReference type="GO" id="GO:0046166">
    <property type="term" value="P:glyceraldehyde-3-phosphate biosynthetic process"/>
    <property type="evidence" value="ECO:0007669"/>
    <property type="project" value="TreeGrafter"/>
</dbReference>
<dbReference type="CDD" id="cd00311">
    <property type="entry name" value="TIM"/>
    <property type="match status" value="1"/>
</dbReference>
<dbReference type="InterPro" id="IPR013785">
    <property type="entry name" value="Aldolase_TIM"/>
</dbReference>
<gene>
    <name evidence="3" type="ORF">COY32_02415</name>
</gene>
<comment type="pathway">
    <text evidence="2">Carbohydrate degradation; glycolysis; D-glyceraldehyde 3-phosphate from glycerone phosphate: step 1/1.</text>
</comment>
<dbReference type="Pfam" id="PF00121">
    <property type="entry name" value="TIM"/>
    <property type="match status" value="1"/>
</dbReference>
<name>A0A2M7TK19_UNCKA</name>
<dbReference type="EC" id="5.3.1.1" evidence="2"/>
<dbReference type="InterPro" id="IPR035990">
    <property type="entry name" value="TIM_sf"/>
</dbReference>
<dbReference type="InterPro" id="IPR000652">
    <property type="entry name" value="Triosephosphate_isomerase"/>
</dbReference>
<proteinExistence type="inferred from homology"/>
<evidence type="ECO:0000313" key="3">
    <source>
        <dbReference type="EMBL" id="PIZ47017.1"/>
    </source>
</evidence>
<dbReference type="GO" id="GO:0004807">
    <property type="term" value="F:triose-phosphate isomerase activity"/>
    <property type="evidence" value="ECO:0007669"/>
    <property type="project" value="UniProtKB-EC"/>
</dbReference>
<keyword evidence="2" id="KW-0324">Glycolysis</keyword>
<dbReference type="EMBL" id="PFNL01000068">
    <property type="protein sequence ID" value="PIZ47017.1"/>
    <property type="molecule type" value="Genomic_DNA"/>
</dbReference>
<keyword evidence="2" id="KW-0312">Gluconeogenesis</keyword>
<accession>A0A2M7TK19</accession>
<dbReference type="AlphaFoldDB" id="A0A2M7TK19"/>
<dbReference type="GO" id="GO:0019563">
    <property type="term" value="P:glycerol catabolic process"/>
    <property type="evidence" value="ECO:0007669"/>
    <property type="project" value="TreeGrafter"/>
</dbReference>
<comment type="catalytic activity">
    <reaction evidence="2">
        <text>D-glyceraldehyde 3-phosphate = dihydroxyacetone phosphate</text>
        <dbReference type="Rhea" id="RHEA:18585"/>
        <dbReference type="ChEBI" id="CHEBI:57642"/>
        <dbReference type="ChEBI" id="CHEBI:59776"/>
        <dbReference type="EC" id="5.3.1.1"/>
    </reaction>
</comment>
<dbReference type="Proteomes" id="UP000228920">
    <property type="component" value="Unassembled WGS sequence"/>
</dbReference>
<dbReference type="Gene3D" id="3.20.20.70">
    <property type="entry name" value="Aldolase class I"/>
    <property type="match status" value="1"/>
</dbReference>
<evidence type="ECO:0000313" key="4">
    <source>
        <dbReference type="Proteomes" id="UP000228920"/>
    </source>
</evidence>